<comment type="caution">
    <text evidence="1">The sequence shown here is derived from an EMBL/GenBank/DDBJ whole genome shotgun (WGS) entry which is preliminary data.</text>
</comment>
<dbReference type="EMBL" id="JACEIK010000066">
    <property type="protein sequence ID" value="MCD7448543.1"/>
    <property type="molecule type" value="Genomic_DNA"/>
</dbReference>
<gene>
    <name evidence="1" type="ORF">HAX54_043818</name>
</gene>
<protein>
    <submittedName>
        <fullName evidence="1">Uncharacterized protein</fullName>
    </submittedName>
</protein>
<keyword evidence="2" id="KW-1185">Reference proteome</keyword>
<name>A0ABS8RPQ6_DATST</name>
<evidence type="ECO:0000313" key="2">
    <source>
        <dbReference type="Proteomes" id="UP000823775"/>
    </source>
</evidence>
<proteinExistence type="predicted"/>
<reference evidence="1 2" key="1">
    <citation type="journal article" date="2021" name="BMC Genomics">
        <title>Datura genome reveals duplications of psychoactive alkaloid biosynthetic genes and high mutation rate following tissue culture.</title>
        <authorList>
            <person name="Rajewski A."/>
            <person name="Carter-House D."/>
            <person name="Stajich J."/>
            <person name="Litt A."/>
        </authorList>
    </citation>
    <scope>NUCLEOTIDE SEQUENCE [LARGE SCALE GENOMIC DNA]</scope>
    <source>
        <strain evidence="1">AR-01</strain>
    </source>
</reference>
<evidence type="ECO:0000313" key="1">
    <source>
        <dbReference type="EMBL" id="MCD7448543.1"/>
    </source>
</evidence>
<dbReference type="PANTHER" id="PTHR48451">
    <property type="entry name" value="DUF4218 DOMAIN-CONTAINING PROTEIN"/>
    <property type="match status" value="1"/>
</dbReference>
<organism evidence="1 2">
    <name type="scientific">Datura stramonium</name>
    <name type="common">Jimsonweed</name>
    <name type="synonym">Common thornapple</name>
    <dbReference type="NCBI Taxonomy" id="4076"/>
    <lineage>
        <taxon>Eukaryota</taxon>
        <taxon>Viridiplantae</taxon>
        <taxon>Streptophyta</taxon>
        <taxon>Embryophyta</taxon>
        <taxon>Tracheophyta</taxon>
        <taxon>Spermatophyta</taxon>
        <taxon>Magnoliopsida</taxon>
        <taxon>eudicotyledons</taxon>
        <taxon>Gunneridae</taxon>
        <taxon>Pentapetalae</taxon>
        <taxon>asterids</taxon>
        <taxon>lamiids</taxon>
        <taxon>Solanales</taxon>
        <taxon>Solanaceae</taxon>
        <taxon>Solanoideae</taxon>
        <taxon>Datureae</taxon>
        <taxon>Datura</taxon>
    </lineage>
</organism>
<accession>A0ABS8RPQ6</accession>
<dbReference type="Proteomes" id="UP000823775">
    <property type="component" value="Unassembled WGS sequence"/>
</dbReference>
<sequence length="406" mass="46386">VEIQGLIGREKVMMRLSMRLTEKGCLFPSVREPTGMIDVFELDDKTWLPAHQHVLFSCESEVVENYKNEPIAKIKRLHRKLHLTQHQLDRLHFDTFNEWIKEKVKELEDISNIPKDVQFLSKGTTYIARRFKEFNVNNGLIKPRDIYDMEDENSMQFESSIQSVATDLAILENVCDSVYECNNWVRSGVDGIEVDVPQSQAPPDEDEAYFDGGNTLKMKAIYRTCENQSPLDAEKLSAIIKGEQEGTLKERKVHGPTLLKDIWKQPQGKAVVVPFNSRNQAIGKDGRKLASFLGIIARTPELTPLHINDWRSFEKDEKKKLVEFVKAENGIDPTRAQIFILTHEPRKDGDVYSQVLENEKIGYVRDLGLGPTPSALWGSRSSFGNIVEDDSYNEVPDANSDHERVQ</sequence>
<dbReference type="PANTHER" id="PTHR48451:SF1">
    <property type="entry name" value="DUF4218 DOMAIN-CONTAINING PROTEIN"/>
    <property type="match status" value="1"/>
</dbReference>
<feature type="non-terminal residue" evidence="1">
    <location>
        <position position="1"/>
    </location>
</feature>